<protein>
    <submittedName>
        <fullName evidence="3">RNA pseudouridylate synthase family protein</fullName>
    </submittedName>
</protein>
<dbReference type="InterPro" id="IPR050188">
    <property type="entry name" value="RluA_PseudoU_synthase"/>
</dbReference>
<evidence type="ECO:0000313" key="4">
    <source>
        <dbReference type="Proteomes" id="UP000318821"/>
    </source>
</evidence>
<feature type="region of interest" description="Disordered" evidence="1">
    <location>
        <begin position="129"/>
        <end position="149"/>
    </location>
</feature>
<comment type="caution">
    <text evidence="3">The sequence shown here is derived from an EMBL/GenBank/DDBJ whole genome shotgun (WGS) entry which is preliminary data.</text>
</comment>
<evidence type="ECO:0000259" key="2">
    <source>
        <dbReference type="Pfam" id="PF00849"/>
    </source>
</evidence>
<dbReference type="EMBL" id="RHLD01000008">
    <property type="protein sequence ID" value="TPP43364.1"/>
    <property type="molecule type" value="Genomic_DNA"/>
</dbReference>
<dbReference type="GO" id="GO:0000455">
    <property type="term" value="P:enzyme-directed rRNA pseudouridine synthesis"/>
    <property type="evidence" value="ECO:0007669"/>
    <property type="project" value="TreeGrafter"/>
</dbReference>
<dbReference type="Proteomes" id="UP000318821">
    <property type="component" value="Unassembled WGS sequence"/>
</dbReference>
<dbReference type="CDD" id="cd02869">
    <property type="entry name" value="PseudoU_synth_RluA_like"/>
    <property type="match status" value="1"/>
</dbReference>
<evidence type="ECO:0000256" key="1">
    <source>
        <dbReference type="SAM" id="MobiDB-lite"/>
    </source>
</evidence>
<feature type="compositionally biased region" description="Polar residues" evidence="1">
    <location>
        <begin position="135"/>
        <end position="148"/>
    </location>
</feature>
<dbReference type="GO" id="GO:0009982">
    <property type="term" value="F:pseudouridine synthase activity"/>
    <property type="evidence" value="ECO:0007669"/>
    <property type="project" value="InterPro"/>
</dbReference>
<dbReference type="PANTHER" id="PTHR21600:SF77">
    <property type="entry name" value="PSEUDOURIDYLATE SYNTHASE PROTEIN, PUTATIVE-RELATED"/>
    <property type="match status" value="1"/>
</dbReference>
<reference evidence="4" key="1">
    <citation type="submission" date="2019-02" db="EMBL/GenBank/DDBJ databases">
        <title>FDA dAtabase for Regulatory Grade micrObial Sequences (FDA-ARGOS): Supporting development and validation of Infectious Disease Dx tests.</title>
        <authorList>
            <person name="Duncan R."/>
            <person name="Fisher C."/>
            <person name="Tallon L."/>
            <person name="Sadzewicz L."/>
            <person name="Sengamalay N."/>
            <person name="Ott S."/>
            <person name="Godinez A."/>
            <person name="Nagaraj S."/>
            <person name="Vavikolanu K."/>
            <person name="Vyas G."/>
            <person name="Nadendla S."/>
            <person name="Aluvathingal J."/>
            <person name="Sichtig H."/>
        </authorList>
    </citation>
    <scope>NUCLEOTIDE SEQUENCE [LARGE SCALE GENOMIC DNA]</scope>
    <source>
        <strain evidence="4">FDAARGOS_360</strain>
    </source>
</reference>
<name>A0A504X5D0_LEIDO</name>
<dbReference type="Pfam" id="PF00849">
    <property type="entry name" value="PseudoU_synth_2"/>
    <property type="match status" value="1"/>
</dbReference>
<sequence length="477" mass="51927">MNGKDAVVSAASLDALDVIYENAEMLVLSKPPGIRMDGDETIYGRTVESLVCEHMKARGIFHDTHEQLQKEKKRKKQLKFVHQLDFGTSGVLCLAFTKDMAARLAHCFEMRTVRKYYVALLHGHLPSDTAPTEDGASSDQPGSTFTSDTKARRSSFAAWANACNKAWEGLGCVRAVCSASTSGESSANSAGGDEVAGFRYLLQRPHKTAWEAVGLANSKDAEEGVPVTVVHRYHSRRSGAPSLSTSAPENPASVPADVVEDLIYSTLLESTATRSVVFVDLPVGYDLTGPEHLRMAVTAEQSRDAKTSLLVLKRTYLAEPPPAGGEAPQRDAIAKDSPSVTSYPVTLVLLAPHTGRRHQLRVHCRAIGFPIVGDTSYCADLPWCAALPLGSSTSTWAAAGARRMYLHAWRLLLPGTVTPRLDEVERVALKKKRRREILGLSGQHDASFSASRCEWTEFVASVDFTGLDLEDSEDREM</sequence>
<dbReference type="VEuPathDB" id="TriTrypDB:LDHU3_30.2010"/>
<gene>
    <name evidence="3" type="ORF">CGC20_6990</name>
</gene>
<dbReference type="GO" id="GO:0003723">
    <property type="term" value="F:RNA binding"/>
    <property type="evidence" value="ECO:0007669"/>
    <property type="project" value="InterPro"/>
</dbReference>
<dbReference type="Gene3D" id="3.30.2350.10">
    <property type="entry name" value="Pseudouridine synthase"/>
    <property type="match status" value="2"/>
</dbReference>
<dbReference type="AlphaFoldDB" id="A0A504X5D0"/>
<dbReference type="SUPFAM" id="SSF55120">
    <property type="entry name" value="Pseudouridine synthase"/>
    <property type="match status" value="2"/>
</dbReference>
<dbReference type="PANTHER" id="PTHR21600">
    <property type="entry name" value="MITOCHONDRIAL RNA PSEUDOURIDINE SYNTHASE"/>
    <property type="match status" value="1"/>
</dbReference>
<feature type="domain" description="Pseudouridine synthase RsuA/RluA-like" evidence="2">
    <location>
        <begin position="25"/>
        <end position="154"/>
    </location>
</feature>
<dbReference type="InterPro" id="IPR006145">
    <property type="entry name" value="PsdUridine_synth_RsuA/RluA"/>
</dbReference>
<dbReference type="VEuPathDB" id="TriTrypDB:LdBPK_301530.1"/>
<proteinExistence type="predicted"/>
<dbReference type="InterPro" id="IPR020103">
    <property type="entry name" value="PsdUridine_synth_cat_dom_sf"/>
</dbReference>
<evidence type="ECO:0000313" key="3">
    <source>
        <dbReference type="EMBL" id="TPP43364.1"/>
    </source>
</evidence>
<organism evidence="3 4">
    <name type="scientific">Leishmania donovani</name>
    <dbReference type="NCBI Taxonomy" id="5661"/>
    <lineage>
        <taxon>Eukaryota</taxon>
        <taxon>Discoba</taxon>
        <taxon>Euglenozoa</taxon>
        <taxon>Kinetoplastea</taxon>
        <taxon>Metakinetoplastina</taxon>
        <taxon>Trypanosomatida</taxon>
        <taxon>Trypanosomatidae</taxon>
        <taxon>Leishmaniinae</taxon>
        <taxon>Leishmania</taxon>
    </lineage>
</organism>
<accession>A0A504X5D0</accession>
<dbReference type="VEuPathDB" id="TriTrypDB:LdCL_300020700"/>